<dbReference type="AlphaFoldDB" id="A0AAV6VGB5"/>
<feature type="transmembrane region" description="Helical" evidence="1">
    <location>
        <begin position="227"/>
        <end position="246"/>
    </location>
</feature>
<keyword evidence="1" id="KW-0472">Membrane</keyword>
<dbReference type="PANTHER" id="PTHR28624">
    <property type="entry name" value="COILED-COIL DOMAIN-CONTAINING PROTEIN 51"/>
    <property type="match status" value="1"/>
</dbReference>
<evidence type="ECO:0000313" key="2">
    <source>
        <dbReference type="EMBL" id="KAG8194711.1"/>
    </source>
</evidence>
<dbReference type="EMBL" id="JAFNEN010000100">
    <property type="protein sequence ID" value="KAG8194711.1"/>
    <property type="molecule type" value="Genomic_DNA"/>
</dbReference>
<dbReference type="PANTHER" id="PTHR28624:SF1">
    <property type="entry name" value="MITOCHONDRIAL POTASSIUM CHANNEL"/>
    <property type="match status" value="1"/>
</dbReference>
<feature type="transmembrane region" description="Helical" evidence="1">
    <location>
        <begin position="105"/>
        <end position="124"/>
    </location>
</feature>
<protein>
    <recommendedName>
        <fullName evidence="4">Coiled-coil domain-containing protein 51</fullName>
    </recommendedName>
</protein>
<comment type="caution">
    <text evidence="2">The sequence shown here is derived from an EMBL/GenBank/DDBJ whole genome shotgun (WGS) entry which is preliminary data.</text>
</comment>
<gene>
    <name evidence="2" type="ORF">JTE90_028025</name>
</gene>
<evidence type="ECO:0008006" key="4">
    <source>
        <dbReference type="Google" id="ProtNLM"/>
    </source>
</evidence>
<sequence length="249" mass="28721">MHEAVLETQKNIQSVQEKRRKVQEDLFVAQKKLQESRNLLHKTAMDDSMYITVVTQVHEMLKEQGHLQDTFSSYDQQERELQSNLAISINNSQDHERTYREKTKYLSLVTGLVGGLLGFLGSSINNWRLRREIKSFANNISGQVVALQENVKKLKGTDPKYQETLSQMRSQQELFDKSIVALNTLITSPVSRDIEVFNEPYLQLKFDEMSNRLEEDWDSKLRYHTSINIAVISSLLLVGAVVLYVIDGR</sequence>
<accession>A0AAV6VGB5</accession>
<organism evidence="2 3">
    <name type="scientific">Oedothorax gibbosus</name>
    <dbReference type="NCBI Taxonomy" id="931172"/>
    <lineage>
        <taxon>Eukaryota</taxon>
        <taxon>Metazoa</taxon>
        <taxon>Ecdysozoa</taxon>
        <taxon>Arthropoda</taxon>
        <taxon>Chelicerata</taxon>
        <taxon>Arachnida</taxon>
        <taxon>Araneae</taxon>
        <taxon>Araneomorphae</taxon>
        <taxon>Entelegynae</taxon>
        <taxon>Araneoidea</taxon>
        <taxon>Linyphiidae</taxon>
        <taxon>Erigoninae</taxon>
        <taxon>Oedothorax</taxon>
    </lineage>
</organism>
<keyword evidence="3" id="KW-1185">Reference proteome</keyword>
<dbReference type="Proteomes" id="UP000827092">
    <property type="component" value="Unassembled WGS sequence"/>
</dbReference>
<keyword evidence="1" id="KW-0812">Transmembrane</keyword>
<evidence type="ECO:0000256" key="1">
    <source>
        <dbReference type="SAM" id="Phobius"/>
    </source>
</evidence>
<dbReference type="InterPro" id="IPR037660">
    <property type="entry name" value="CCDC51"/>
</dbReference>
<evidence type="ECO:0000313" key="3">
    <source>
        <dbReference type="Proteomes" id="UP000827092"/>
    </source>
</evidence>
<keyword evidence="1" id="KW-1133">Transmembrane helix</keyword>
<name>A0AAV6VGB5_9ARAC</name>
<proteinExistence type="predicted"/>
<reference evidence="2 3" key="1">
    <citation type="journal article" date="2022" name="Nat. Ecol. Evol.">
        <title>A masculinizing supergene underlies an exaggerated male reproductive morph in a spider.</title>
        <authorList>
            <person name="Hendrickx F."/>
            <person name="De Corte Z."/>
            <person name="Sonet G."/>
            <person name="Van Belleghem S.M."/>
            <person name="Kostlbacher S."/>
            <person name="Vangestel C."/>
        </authorList>
    </citation>
    <scope>NUCLEOTIDE SEQUENCE [LARGE SCALE GENOMIC DNA]</scope>
    <source>
        <strain evidence="2">W744_W776</strain>
    </source>
</reference>